<protein>
    <recommendedName>
        <fullName evidence="2">DUF4342 domain-containing protein</fullName>
    </recommendedName>
</protein>
<organism evidence="3 4">
    <name type="scientific">Rubricoccus marinus</name>
    <dbReference type="NCBI Taxonomy" id="716817"/>
    <lineage>
        <taxon>Bacteria</taxon>
        <taxon>Pseudomonadati</taxon>
        <taxon>Rhodothermota</taxon>
        <taxon>Rhodothermia</taxon>
        <taxon>Rhodothermales</taxon>
        <taxon>Rubricoccaceae</taxon>
        <taxon>Rubricoccus</taxon>
    </lineage>
</organism>
<keyword evidence="4" id="KW-1185">Reference proteome</keyword>
<evidence type="ECO:0000313" key="4">
    <source>
        <dbReference type="Proteomes" id="UP000216446"/>
    </source>
</evidence>
<feature type="region of interest" description="Disordered" evidence="1">
    <location>
        <begin position="1"/>
        <end position="20"/>
    </location>
</feature>
<dbReference type="AlphaFoldDB" id="A0A259TW22"/>
<feature type="domain" description="DUF4342" evidence="2">
    <location>
        <begin position="29"/>
        <end position="105"/>
    </location>
</feature>
<accession>A0A259TW22</accession>
<evidence type="ECO:0000259" key="2">
    <source>
        <dbReference type="Pfam" id="PF14242"/>
    </source>
</evidence>
<sequence length="157" mass="16375">MSSRPSLKDVQDEASRLADTAKDRAAVAVEEVKVASNQIVDKVRELIEEGNVRRISLRKGEKTLFEIPLTVGAGFGAAALLLNPMLAAVGAAAALVADVTLEVERDPEAVAAQEAEKARATAAGEDVHNVNTPEASGEESDDSGAAPKTMGRPADEE</sequence>
<gene>
    <name evidence="3" type="ORF">BSZ36_02445</name>
</gene>
<dbReference type="InParanoid" id="A0A259TW22"/>
<feature type="region of interest" description="Disordered" evidence="1">
    <location>
        <begin position="109"/>
        <end position="157"/>
    </location>
</feature>
<dbReference type="Proteomes" id="UP000216446">
    <property type="component" value="Unassembled WGS sequence"/>
</dbReference>
<dbReference type="RefSeq" id="WP_179270979.1">
    <property type="nucleotide sequence ID" value="NZ_MQWB01000001.1"/>
</dbReference>
<evidence type="ECO:0000313" key="3">
    <source>
        <dbReference type="EMBL" id="OZC01943.1"/>
    </source>
</evidence>
<name>A0A259TW22_9BACT</name>
<comment type="caution">
    <text evidence="3">The sequence shown here is derived from an EMBL/GenBank/DDBJ whole genome shotgun (WGS) entry which is preliminary data.</text>
</comment>
<evidence type="ECO:0000256" key="1">
    <source>
        <dbReference type="SAM" id="MobiDB-lite"/>
    </source>
</evidence>
<dbReference type="Pfam" id="PF14242">
    <property type="entry name" value="DUF4342"/>
    <property type="match status" value="1"/>
</dbReference>
<proteinExistence type="predicted"/>
<feature type="compositionally biased region" description="Basic and acidic residues" evidence="1">
    <location>
        <begin position="109"/>
        <end position="119"/>
    </location>
</feature>
<dbReference type="InterPro" id="IPR025642">
    <property type="entry name" value="DUF4342"/>
</dbReference>
<reference evidence="3 4" key="1">
    <citation type="submission" date="2016-11" db="EMBL/GenBank/DDBJ databases">
        <title>Study of marine rhodopsin-containing bacteria.</title>
        <authorList>
            <person name="Yoshizawa S."/>
            <person name="Kumagai Y."/>
            <person name="Kogure K."/>
        </authorList>
    </citation>
    <scope>NUCLEOTIDE SEQUENCE [LARGE SCALE GENOMIC DNA]</scope>
    <source>
        <strain evidence="3 4">SG-29</strain>
    </source>
</reference>
<dbReference type="EMBL" id="MQWB01000001">
    <property type="protein sequence ID" value="OZC01943.1"/>
    <property type="molecule type" value="Genomic_DNA"/>
</dbReference>